<dbReference type="InterPro" id="IPR036251">
    <property type="entry name" value="Arg_repress_C_sf"/>
</dbReference>
<accession>A0ABP6AYA3</accession>
<evidence type="ECO:0000256" key="7">
    <source>
        <dbReference type="ARBA" id="ARBA00023163"/>
    </source>
</evidence>
<dbReference type="SUPFAM" id="SSF55252">
    <property type="entry name" value="C-terminal domain of arginine repressor"/>
    <property type="match status" value="1"/>
</dbReference>
<evidence type="ECO:0000256" key="4">
    <source>
        <dbReference type="ARBA" id="ARBA00022491"/>
    </source>
</evidence>
<dbReference type="InterPro" id="IPR001669">
    <property type="entry name" value="Arg_repress"/>
</dbReference>
<dbReference type="Proteomes" id="UP001499978">
    <property type="component" value="Unassembled WGS sequence"/>
</dbReference>
<dbReference type="HAMAP" id="MF_00173">
    <property type="entry name" value="Arg_repressor"/>
    <property type="match status" value="1"/>
</dbReference>
<dbReference type="InterPro" id="IPR020900">
    <property type="entry name" value="Arg_repress_DNA-bd"/>
</dbReference>
<dbReference type="SUPFAM" id="SSF46785">
    <property type="entry name" value="Winged helix' DNA-binding domain"/>
    <property type="match status" value="1"/>
</dbReference>
<keyword evidence="14" id="KW-1185">Reference proteome</keyword>
<proteinExistence type="inferred from homology"/>
<dbReference type="Pfam" id="PF02863">
    <property type="entry name" value="Arg_repressor_C"/>
    <property type="match status" value="1"/>
</dbReference>
<dbReference type="InterPro" id="IPR036390">
    <property type="entry name" value="WH_DNA-bd_sf"/>
</dbReference>
<evidence type="ECO:0000313" key="13">
    <source>
        <dbReference type="EMBL" id="GAA2526833.1"/>
    </source>
</evidence>
<keyword evidence="3 8" id="KW-0963">Cytoplasm</keyword>
<dbReference type="RefSeq" id="WP_344172926.1">
    <property type="nucleotide sequence ID" value="NZ_BAAARY010000013.1"/>
</dbReference>
<keyword evidence="5 8" id="KW-0805">Transcription regulation</keyword>
<keyword evidence="4 8" id="KW-0678">Repressor</keyword>
<feature type="region of interest" description="Disordered" evidence="10">
    <location>
        <begin position="157"/>
        <end position="195"/>
    </location>
</feature>
<dbReference type="PRINTS" id="PR01467">
    <property type="entry name" value="ARGREPRESSOR"/>
</dbReference>
<dbReference type="PANTHER" id="PTHR34471:SF1">
    <property type="entry name" value="ARGININE REPRESSOR"/>
    <property type="match status" value="1"/>
</dbReference>
<protein>
    <recommendedName>
        <fullName evidence="8 9">Arginine repressor</fullName>
    </recommendedName>
</protein>
<keyword evidence="6 8" id="KW-0238">DNA-binding</keyword>
<keyword evidence="7 8" id="KW-0804">Transcription</keyword>
<sequence length="195" mass="19840">MTPPPPISRASRHARIVNVIRQRPVRSQAELAALLAADGITVTQATLSRDLDELRAVKARAGDGLGAYLIPDDGREPLLPAEDAPARLVRLLRDLCVGVDSSGNIVVARTPPGAAQFLASAIDRAGLPDILGTIAGDDTILVVSRDPSGGPALATTLAAWSSPTASPDTPATTTAGDRRGATAGSTAGADLKGTT</sequence>
<feature type="domain" description="Arginine repressor DNA-binding" evidence="11">
    <location>
        <begin position="7"/>
        <end position="75"/>
    </location>
</feature>
<evidence type="ECO:0000256" key="9">
    <source>
        <dbReference type="NCBIfam" id="TIGR01529"/>
    </source>
</evidence>
<keyword evidence="8" id="KW-0028">Amino-acid biosynthesis</keyword>
<evidence type="ECO:0000256" key="8">
    <source>
        <dbReference type="HAMAP-Rule" id="MF_00173"/>
    </source>
</evidence>
<comment type="caution">
    <text evidence="13">The sequence shown here is derived from an EMBL/GenBank/DDBJ whole genome shotgun (WGS) entry which is preliminary data.</text>
</comment>
<evidence type="ECO:0000259" key="12">
    <source>
        <dbReference type="Pfam" id="PF02863"/>
    </source>
</evidence>
<evidence type="ECO:0000259" key="11">
    <source>
        <dbReference type="Pfam" id="PF01316"/>
    </source>
</evidence>
<dbReference type="NCBIfam" id="TIGR01529">
    <property type="entry name" value="argR_whole"/>
    <property type="match status" value="1"/>
</dbReference>
<feature type="compositionally biased region" description="Low complexity" evidence="10">
    <location>
        <begin position="161"/>
        <end position="195"/>
    </location>
</feature>
<dbReference type="Gene3D" id="1.10.10.10">
    <property type="entry name" value="Winged helix-like DNA-binding domain superfamily/Winged helix DNA-binding domain"/>
    <property type="match status" value="1"/>
</dbReference>
<evidence type="ECO:0000256" key="3">
    <source>
        <dbReference type="ARBA" id="ARBA00022490"/>
    </source>
</evidence>
<organism evidence="13 14">
    <name type="scientific">Pilimelia columellifera subsp. columellifera</name>
    <dbReference type="NCBI Taxonomy" id="706583"/>
    <lineage>
        <taxon>Bacteria</taxon>
        <taxon>Bacillati</taxon>
        <taxon>Actinomycetota</taxon>
        <taxon>Actinomycetes</taxon>
        <taxon>Micromonosporales</taxon>
        <taxon>Micromonosporaceae</taxon>
        <taxon>Pilimelia</taxon>
    </lineage>
</organism>
<evidence type="ECO:0000313" key="14">
    <source>
        <dbReference type="Proteomes" id="UP001499978"/>
    </source>
</evidence>
<comment type="pathway">
    <text evidence="8">Amino-acid biosynthesis; L-arginine biosynthesis [regulation].</text>
</comment>
<comment type="function">
    <text evidence="8">Regulates arginine biosynthesis genes.</text>
</comment>
<evidence type="ECO:0000256" key="10">
    <source>
        <dbReference type="SAM" id="MobiDB-lite"/>
    </source>
</evidence>
<evidence type="ECO:0000256" key="1">
    <source>
        <dbReference type="ARBA" id="ARBA00004496"/>
    </source>
</evidence>
<gene>
    <name evidence="8" type="primary">argR</name>
    <name evidence="13" type="ORF">GCM10010201_27020</name>
</gene>
<dbReference type="Gene3D" id="3.30.1360.40">
    <property type="match status" value="1"/>
</dbReference>
<dbReference type="InterPro" id="IPR036388">
    <property type="entry name" value="WH-like_DNA-bd_sf"/>
</dbReference>
<evidence type="ECO:0000256" key="2">
    <source>
        <dbReference type="ARBA" id="ARBA00008316"/>
    </source>
</evidence>
<dbReference type="Pfam" id="PF01316">
    <property type="entry name" value="Arg_repressor"/>
    <property type="match status" value="1"/>
</dbReference>
<dbReference type="NCBIfam" id="NF002880">
    <property type="entry name" value="PRK03341.1"/>
    <property type="match status" value="1"/>
</dbReference>
<dbReference type="EMBL" id="BAAARY010000013">
    <property type="protein sequence ID" value="GAA2526833.1"/>
    <property type="molecule type" value="Genomic_DNA"/>
</dbReference>
<reference evidence="14" key="1">
    <citation type="journal article" date="2019" name="Int. J. Syst. Evol. Microbiol.">
        <title>The Global Catalogue of Microorganisms (GCM) 10K type strain sequencing project: providing services to taxonomists for standard genome sequencing and annotation.</title>
        <authorList>
            <consortium name="The Broad Institute Genomics Platform"/>
            <consortium name="The Broad Institute Genome Sequencing Center for Infectious Disease"/>
            <person name="Wu L."/>
            <person name="Ma J."/>
        </authorList>
    </citation>
    <scope>NUCLEOTIDE SEQUENCE [LARGE SCALE GENOMIC DNA]</scope>
    <source>
        <strain evidence="14">JCM 3367</strain>
    </source>
</reference>
<evidence type="ECO:0000256" key="5">
    <source>
        <dbReference type="ARBA" id="ARBA00023015"/>
    </source>
</evidence>
<feature type="domain" description="Arginine repressor C-terminal" evidence="12">
    <location>
        <begin position="92"/>
        <end position="157"/>
    </location>
</feature>
<keyword evidence="8" id="KW-0055">Arginine biosynthesis</keyword>
<dbReference type="InterPro" id="IPR020899">
    <property type="entry name" value="Arg_repress_C"/>
</dbReference>
<dbReference type="PANTHER" id="PTHR34471">
    <property type="entry name" value="ARGININE REPRESSOR"/>
    <property type="match status" value="1"/>
</dbReference>
<name>A0ABP6AYA3_9ACTN</name>
<comment type="similarity">
    <text evidence="2 8">Belongs to the ArgR family.</text>
</comment>
<comment type="subcellular location">
    <subcellularLocation>
        <location evidence="1 8">Cytoplasm</location>
    </subcellularLocation>
</comment>
<evidence type="ECO:0000256" key="6">
    <source>
        <dbReference type="ARBA" id="ARBA00023125"/>
    </source>
</evidence>